<feature type="compositionally biased region" description="Basic and acidic residues" evidence="1">
    <location>
        <begin position="282"/>
        <end position="296"/>
    </location>
</feature>
<dbReference type="InterPro" id="IPR003323">
    <property type="entry name" value="OTU_dom"/>
</dbReference>
<protein>
    <recommendedName>
        <fullName evidence="2">OTU domain-containing protein</fullName>
    </recommendedName>
</protein>
<accession>A0A6J7ZX14</accession>
<dbReference type="InterPro" id="IPR038765">
    <property type="entry name" value="Papain-like_cys_pep_sf"/>
</dbReference>
<dbReference type="PANTHER" id="PTHR12419">
    <property type="entry name" value="OTU DOMAIN CONTAINING PROTEIN"/>
    <property type="match status" value="1"/>
</dbReference>
<evidence type="ECO:0000313" key="3">
    <source>
        <dbReference type="EMBL" id="CAC5357357.1"/>
    </source>
</evidence>
<dbReference type="GO" id="GO:0004843">
    <property type="term" value="F:cysteine-type deubiquitinase activity"/>
    <property type="evidence" value="ECO:0007669"/>
    <property type="project" value="TreeGrafter"/>
</dbReference>
<sequence>MNSHEFLDKTDSMIVETENIQLDCNDFSECKQDNDELKLYSHRNRRKIAENSIEVSRSVFDNWVVQGSFHPGDIRFGIESGKQCVANCLSALGHKSHKQINTSELKLSKILEIGNEDRHELSKTQENITLNGNISPEIIKLNICSNKSIKKYEENEIYRDNMIHAGIQKYKEDENYRDALIQAGIQKYQEDENYRDALIQAGIQKYREDKNYRDTLIKSGIHKYQEDEDYRNALIQSGIEKYKDENEYRENLKQASIHKYEADAKHKEHVKQAKMPRRGRKKSDVSKKKDQRDRMRERRIKQTNNKNLISMDNQSATSLNCPSNQSVNSLNCPINNDQSVNSINCPINNDQSVNSLNCPINNDQSVNSLNCPINNDQSVNSINCPTNNDKSVNSLNCPTNNDKSVDSLNCPYDNKSIKSTETIESKEFTKLNLSIKSESTKSIQSNKSMKTNLDYESINTNMDYEWIKTNMDYEWIKTNMDYEWIKTNMDYESMKTNMDNESMNTNLVNESVRTDLDVESMKLEQSSKSKHNLSKLHDAIQLGTHFNKEHMNTHEFLDKTDSMTVETEDIQLDCNDFSDCKQDNDKKLNIHRNRRNIDEDSIEVSRSVLDNWVVQGSFHQGDIRFGIDSGKQCVANCVSALGHSKLKDLNDWDPMYLDNVLIDGNEIYRNIHGDNTYLLVSDLPGMIDMSGKLLEISRKESITAVVDTSGIIDFSAFGNSLPLDQALQESLIVYDACFICAYDTTFLALKQNQDLLLFDSHARNELGLKDSDGKSLLLKLRNLDHLYQYCCNMIAGASQNQWFEVTGVSRHELPKTQENITLNGNISPEIIILNINESNGIDKINEVHINEVILDDESDIEILSSAEIFYDFIPLHTLLKRQLCKIINIPNKKISKENSSNSYNIGPPVACKTITGDGNCLFRAISYSISNRQEYFGNVRRAIVDHLMRNAEVFKSFLQPRFKTVEEHIQTLKMEENNTWGTELEILACADLLKTDIYTFYNNSWIKYSSSQICSNNNVNDQAIYLQHTVLLRTY</sequence>
<evidence type="ECO:0000313" key="4">
    <source>
        <dbReference type="Proteomes" id="UP000507470"/>
    </source>
</evidence>
<dbReference type="SUPFAM" id="SSF54001">
    <property type="entry name" value="Cysteine proteinases"/>
    <property type="match status" value="2"/>
</dbReference>
<dbReference type="PROSITE" id="PS50802">
    <property type="entry name" value="OTU"/>
    <property type="match status" value="1"/>
</dbReference>
<gene>
    <name evidence="3" type="ORF">MCOR_1061</name>
</gene>
<reference evidence="3 4" key="1">
    <citation type="submission" date="2020-06" db="EMBL/GenBank/DDBJ databases">
        <authorList>
            <person name="Li R."/>
            <person name="Bekaert M."/>
        </authorList>
    </citation>
    <scope>NUCLEOTIDE SEQUENCE [LARGE SCALE GENOMIC DNA]</scope>
    <source>
        <strain evidence="4">wild</strain>
    </source>
</reference>
<feature type="region of interest" description="Disordered" evidence="1">
    <location>
        <begin position="260"/>
        <end position="307"/>
    </location>
</feature>
<dbReference type="AlphaFoldDB" id="A0A6J7ZX14"/>
<proteinExistence type="predicted"/>
<dbReference type="InterPro" id="IPR006928">
    <property type="entry name" value="Herpes_teg_USP"/>
</dbReference>
<feature type="compositionally biased region" description="Basic residues" evidence="1">
    <location>
        <begin position="267"/>
        <end position="281"/>
    </location>
</feature>
<dbReference type="Proteomes" id="UP000507470">
    <property type="component" value="Unassembled WGS sequence"/>
</dbReference>
<dbReference type="OrthoDB" id="6137149at2759"/>
<feature type="domain" description="OTU" evidence="2">
    <location>
        <begin position="909"/>
        <end position="1035"/>
    </location>
</feature>
<dbReference type="Gene3D" id="3.90.70.120">
    <property type="match status" value="2"/>
</dbReference>
<dbReference type="CDD" id="cd22755">
    <property type="entry name" value="OTU_CeDUB-like"/>
    <property type="match status" value="1"/>
</dbReference>
<evidence type="ECO:0000259" key="2">
    <source>
        <dbReference type="PROSITE" id="PS50802"/>
    </source>
</evidence>
<dbReference type="Pfam" id="PF02338">
    <property type="entry name" value="OTU"/>
    <property type="match status" value="1"/>
</dbReference>
<dbReference type="InterPro" id="IPR050704">
    <property type="entry name" value="Peptidase_C85-like"/>
</dbReference>
<evidence type="ECO:0000256" key="1">
    <source>
        <dbReference type="SAM" id="MobiDB-lite"/>
    </source>
</evidence>
<name>A0A6J7ZX14_MYTCO</name>
<keyword evidence="4" id="KW-1185">Reference proteome</keyword>
<dbReference type="Gene3D" id="3.90.70.80">
    <property type="match status" value="1"/>
</dbReference>
<organism evidence="3 4">
    <name type="scientific">Mytilus coruscus</name>
    <name type="common">Sea mussel</name>
    <dbReference type="NCBI Taxonomy" id="42192"/>
    <lineage>
        <taxon>Eukaryota</taxon>
        <taxon>Metazoa</taxon>
        <taxon>Spiralia</taxon>
        <taxon>Lophotrochozoa</taxon>
        <taxon>Mollusca</taxon>
        <taxon>Bivalvia</taxon>
        <taxon>Autobranchia</taxon>
        <taxon>Pteriomorphia</taxon>
        <taxon>Mytilida</taxon>
        <taxon>Mytiloidea</taxon>
        <taxon>Mytilidae</taxon>
        <taxon>Mytilinae</taxon>
        <taxon>Mytilus</taxon>
    </lineage>
</organism>
<dbReference type="EMBL" id="CACVKT020000203">
    <property type="protein sequence ID" value="CAC5357357.1"/>
    <property type="molecule type" value="Genomic_DNA"/>
</dbReference>
<dbReference type="Pfam" id="PF04843">
    <property type="entry name" value="Herpes_teg_N"/>
    <property type="match status" value="1"/>
</dbReference>
<dbReference type="GO" id="GO:0016579">
    <property type="term" value="P:protein deubiquitination"/>
    <property type="evidence" value="ECO:0007669"/>
    <property type="project" value="TreeGrafter"/>
</dbReference>